<evidence type="ECO:0008006" key="5">
    <source>
        <dbReference type="Google" id="ProtNLM"/>
    </source>
</evidence>
<keyword evidence="1" id="KW-1133">Transmembrane helix</keyword>
<organism evidence="3 4">
    <name type="scientific">Clitoria ternatea</name>
    <name type="common">Butterfly pea</name>
    <dbReference type="NCBI Taxonomy" id="43366"/>
    <lineage>
        <taxon>Eukaryota</taxon>
        <taxon>Viridiplantae</taxon>
        <taxon>Streptophyta</taxon>
        <taxon>Embryophyta</taxon>
        <taxon>Tracheophyta</taxon>
        <taxon>Spermatophyta</taxon>
        <taxon>Magnoliopsida</taxon>
        <taxon>eudicotyledons</taxon>
        <taxon>Gunneridae</taxon>
        <taxon>Pentapetalae</taxon>
        <taxon>rosids</taxon>
        <taxon>fabids</taxon>
        <taxon>Fabales</taxon>
        <taxon>Fabaceae</taxon>
        <taxon>Papilionoideae</taxon>
        <taxon>50 kb inversion clade</taxon>
        <taxon>NPAAA clade</taxon>
        <taxon>indigoferoid/millettioid clade</taxon>
        <taxon>Phaseoleae</taxon>
        <taxon>Clitoria</taxon>
    </lineage>
</organism>
<name>A0AAN9IL56_CLITE</name>
<gene>
    <name evidence="3" type="ORF">RJT34_23915</name>
</gene>
<sequence length="106" mass="12098">MALRFFTLTLFLFLTLDPDVAPSSLFLCFRSFLQRRRGSFPFPSFLRGKKAKDTTSDVDDDYWWWLVSKGTTATFIIVGLFALLVCVAVSLHLYSGAAKPPKVWRL</sequence>
<keyword evidence="1" id="KW-0812">Transmembrane</keyword>
<evidence type="ECO:0000256" key="1">
    <source>
        <dbReference type="SAM" id="Phobius"/>
    </source>
</evidence>
<feature type="signal peptide" evidence="2">
    <location>
        <begin position="1"/>
        <end position="22"/>
    </location>
</feature>
<comment type="caution">
    <text evidence="3">The sequence shown here is derived from an EMBL/GenBank/DDBJ whole genome shotgun (WGS) entry which is preliminary data.</text>
</comment>
<proteinExistence type="predicted"/>
<evidence type="ECO:0000313" key="4">
    <source>
        <dbReference type="Proteomes" id="UP001359559"/>
    </source>
</evidence>
<evidence type="ECO:0000313" key="3">
    <source>
        <dbReference type="EMBL" id="KAK7278876.1"/>
    </source>
</evidence>
<dbReference type="AlphaFoldDB" id="A0AAN9IL56"/>
<accession>A0AAN9IL56</accession>
<evidence type="ECO:0000256" key="2">
    <source>
        <dbReference type="SAM" id="SignalP"/>
    </source>
</evidence>
<protein>
    <recommendedName>
        <fullName evidence="5">Transmembrane protein</fullName>
    </recommendedName>
</protein>
<keyword evidence="4" id="KW-1185">Reference proteome</keyword>
<keyword evidence="2" id="KW-0732">Signal</keyword>
<dbReference type="Proteomes" id="UP001359559">
    <property type="component" value="Unassembled WGS sequence"/>
</dbReference>
<feature type="chain" id="PRO_5042877174" description="Transmembrane protein" evidence="2">
    <location>
        <begin position="23"/>
        <end position="106"/>
    </location>
</feature>
<feature type="transmembrane region" description="Helical" evidence="1">
    <location>
        <begin position="73"/>
        <end position="94"/>
    </location>
</feature>
<keyword evidence="1" id="KW-0472">Membrane</keyword>
<reference evidence="3 4" key="1">
    <citation type="submission" date="2024-01" db="EMBL/GenBank/DDBJ databases">
        <title>The genomes of 5 underutilized Papilionoideae crops provide insights into root nodulation and disease resistance.</title>
        <authorList>
            <person name="Yuan L."/>
        </authorList>
    </citation>
    <scope>NUCLEOTIDE SEQUENCE [LARGE SCALE GENOMIC DNA]</scope>
    <source>
        <strain evidence="3">LY-2023</strain>
        <tissue evidence="3">Leaf</tissue>
    </source>
</reference>
<dbReference type="EMBL" id="JAYKXN010000006">
    <property type="protein sequence ID" value="KAK7278876.1"/>
    <property type="molecule type" value="Genomic_DNA"/>
</dbReference>